<dbReference type="AlphaFoldDB" id="A0A4Y3QU51"/>
<dbReference type="GO" id="GO:0047527">
    <property type="term" value="F:2,3-dihydroxybenzoate-serine ligase activity"/>
    <property type="evidence" value="ECO:0007669"/>
    <property type="project" value="TreeGrafter"/>
</dbReference>
<dbReference type="InterPro" id="IPR001242">
    <property type="entry name" value="Condensation_dom"/>
</dbReference>
<dbReference type="CDD" id="cd19531">
    <property type="entry name" value="LCL_NRPS-like"/>
    <property type="match status" value="1"/>
</dbReference>
<feature type="domain" description="Condensation" evidence="1">
    <location>
        <begin position="2"/>
        <end position="460"/>
    </location>
</feature>
<dbReference type="Gene3D" id="3.30.559.30">
    <property type="entry name" value="Nonribosomal peptide synthetase, condensation domain"/>
    <property type="match status" value="1"/>
</dbReference>
<dbReference type="GO" id="GO:0043041">
    <property type="term" value="P:amino acid activation for nonribosomal peptide biosynthetic process"/>
    <property type="evidence" value="ECO:0007669"/>
    <property type="project" value="TreeGrafter"/>
</dbReference>
<dbReference type="InterPro" id="IPR023213">
    <property type="entry name" value="CAT-like_dom_sf"/>
</dbReference>
<dbReference type="GO" id="GO:0009366">
    <property type="term" value="C:enterobactin synthetase complex"/>
    <property type="evidence" value="ECO:0007669"/>
    <property type="project" value="TreeGrafter"/>
</dbReference>
<sequence>MPLAPAQHRLWFIDRLGAGNLAYNVSAAYRLDGPLDTAALERALALVVERHEILRSRVTTTAEGEPLLRTAFSAADIPPAVHDLTNTQDAEDAEAAAARLAERYADTAFDLAAGPLLKPWLARLGEHRHILGLTVHHILFDRDSLDIFSRELSTAYAAFAGETGTPEGPESASPLPPLPAQYADFAREQAAAADAPDLARRTAAWRERLRGVPPVLELPGDHERPARPSYRAGEAPVHLPADAAEKLRALSRERGTTPFVVFLAAFQGLLGRLTAEESLVVGCPFNGRTRVAHEGLIGFFANSLPVVGDLTGDPAFTRLVDRTREATLAAYDDQDVPFDRIVKAVDPPRDLSRNPLVQVWFDLADGGPGGTAPPLELTGVETAYFGEGRARTRFDAELHLGTGADGSVTGRLLYARDLFEQGTAESFCSYYTHFLHAVADDPEQRLSRVPILSGDQLTELLDGWAVAGG</sequence>
<reference evidence="2 3" key="1">
    <citation type="submission" date="2019-06" db="EMBL/GenBank/DDBJ databases">
        <title>Whole genome shotgun sequence of Streptomyces cacaoi subsp. cacaoi NBRC 12748.</title>
        <authorList>
            <person name="Hosoyama A."/>
            <person name="Uohara A."/>
            <person name="Ohji S."/>
            <person name="Ichikawa N."/>
        </authorList>
    </citation>
    <scope>NUCLEOTIDE SEQUENCE [LARGE SCALE GENOMIC DNA]</scope>
    <source>
        <strain evidence="2 3">NBRC 12748</strain>
    </source>
</reference>
<evidence type="ECO:0000259" key="1">
    <source>
        <dbReference type="Pfam" id="PF00668"/>
    </source>
</evidence>
<dbReference type="GO" id="GO:0008610">
    <property type="term" value="P:lipid biosynthetic process"/>
    <property type="evidence" value="ECO:0007669"/>
    <property type="project" value="UniProtKB-ARBA"/>
</dbReference>
<gene>
    <name evidence="2" type="ORF">SCA03_10300</name>
</gene>
<dbReference type="Gene3D" id="3.30.559.10">
    <property type="entry name" value="Chloramphenicol acetyltransferase-like domain"/>
    <property type="match status" value="1"/>
</dbReference>
<evidence type="ECO:0000313" key="2">
    <source>
        <dbReference type="EMBL" id="GEB48479.1"/>
    </source>
</evidence>
<dbReference type="PANTHER" id="PTHR45527">
    <property type="entry name" value="NONRIBOSOMAL PEPTIDE SYNTHETASE"/>
    <property type="match status" value="1"/>
</dbReference>
<dbReference type="GO" id="GO:0009239">
    <property type="term" value="P:enterobactin biosynthetic process"/>
    <property type="evidence" value="ECO:0007669"/>
    <property type="project" value="TreeGrafter"/>
</dbReference>
<evidence type="ECO:0000313" key="3">
    <source>
        <dbReference type="Proteomes" id="UP000319210"/>
    </source>
</evidence>
<dbReference type="Proteomes" id="UP000319210">
    <property type="component" value="Unassembled WGS sequence"/>
</dbReference>
<dbReference type="EMBL" id="BJMM01000003">
    <property type="protein sequence ID" value="GEB48479.1"/>
    <property type="molecule type" value="Genomic_DNA"/>
</dbReference>
<organism evidence="2 3">
    <name type="scientific">Streptomyces cacaoi</name>
    <dbReference type="NCBI Taxonomy" id="1898"/>
    <lineage>
        <taxon>Bacteria</taxon>
        <taxon>Bacillati</taxon>
        <taxon>Actinomycetota</taxon>
        <taxon>Actinomycetes</taxon>
        <taxon>Kitasatosporales</taxon>
        <taxon>Streptomycetaceae</taxon>
        <taxon>Streptomyces</taxon>
    </lineage>
</organism>
<dbReference type="RefSeq" id="WP_158102300.1">
    <property type="nucleotide sequence ID" value="NZ_BJMM01000003.1"/>
</dbReference>
<comment type="caution">
    <text evidence="2">The sequence shown here is derived from an EMBL/GenBank/DDBJ whole genome shotgun (WGS) entry which is preliminary data.</text>
</comment>
<dbReference type="PANTHER" id="PTHR45527:SF1">
    <property type="entry name" value="FATTY ACID SYNTHASE"/>
    <property type="match status" value="1"/>
</dbReference>
<dbReference type="GO" id="GO:0031177">
    <property type="term" value="F:phosphopantetheine binding"/>
    <property type="evidence" value="ECO:0007669"/>
    <property type="project" value="TreeGrafter"/>
</dbReference>
<proteinExistence type="predicted"/>
<name>A0A4Y3QU51_STRCI</name>
<accession>A0A4Y3QU51</accession>
<dbReference type="GO" id="GO:0005829">
    <property type="term" value="C:cytosol"/>
    <property type="evidence" value="ECO:0007669"/>
    <property type="project" value="TreeGrafter"/>
</dbReference>
<protein>
    <recommendedName>
        <fullName evidence="1">Condensation domain-containing protein</fullName>
    </recommendedName>
</protein>
<dbReference type="Pfam" id="PF00668">
    <property type="entry name" value="Condensation"/>
    <property type="match status" value="1"/>
</dbReference>
<keyword evidence="3" id="KW-1185">Reference proteome</keyword>
<dbReference type="SUPFAM" id="SSF52777">
    <property type="entry name" value="CoA-dependent acyltransferases"/>
    <property type="match status" value="2"/>
</dbReference>